<dbReference type="AlphaFoldDB" id="A0A437JY03"/>
<dbReference type="GO" id="GO:0043531">
    <property type="term" value="F:ADP binding"/>
    <property type="evidence" value="ECO:0007669"/>
    <property type="project" value="InterPro"/>
</dbReference>
<dbReference type="SUPFAM" id="SSF46894">
    <property type="entry name" value="C-terminal effector domain of the bipartite response regulators"/>
    <property type="match status" value="1"/>
</dbReference>
<dbReference type="Gene3D" id="3.40.50.300">
    <property type="entry name" value="P-loop containing nucleotide triphosphate hydrolases"/>
    <property type="match status" value="1"/>
</dbReference>
<feature type="compositionally biased region" description="Basic and acidic residues" evidence="1">
    <location>
        <begin position="136"/>
        <end position="145"/>
    </location>
</feature>
<dbReference type="PANTHER" id="PTHR47691:SF3">
    <property type="entry name" value="HTH-TYPE TRANSCRIPTIONAL REGULATOR RV0890C-RELATED"/>
    <property type="match status" value="1"/>
</dbReference>
<dbReference type="Proteomes" id="UP000288178">
    <property type="component" value="Unassembled WGS sequence"/>
</dbReference>
<proteinExistence type="predicted"/>
<evidence type="ECO:0000259" key="2">
    <source>
        <dbReference type="Pfam" id="PF00931"/>
    </source>
</evidence>
<dbReference type="InterPro" id="IPR027417">
    <property type="entry name" value="P-loop_NTPase"/>
</dbReference>
<dbReference type="Pfam" id="PF00931">
    <property type="entry name" value="NB-ARC"/>
    <property type="match status" value="1"/>
</dbReference>
<feature type="compositionally biased region" description="Pro residues" evidence="1">
    <location>
        <begin position="146"/>
        <end position="155"/>
    </location>
</feature>
<dbReference type="RefSeq" id="WP_128197916.1">
    <property type="nucleotide sequence ID" value="NZ_SACT01000002.1"/>
</dbReference>
<dbReference type="OrthoDB" id="9811542at2"/>
<feature type="region of interest" description="Disordered" evidence="1">
    <location>
        <begin position="136"/>
        <end position="155"/>
    </location>
</feature>
<dbReference type="EMBL" id="SACT01000002">
    <property type="protein sequence ID" value="RVT52543.1"/>
    <property type="molecule type" value="Genomic_DNA"/>
</dbReference>
<gene>
    <name evidence="3" type="ORF">ENE75_08925</name>
</gene>
<keyword evidence="4" id="KW-1185">Reference proteome</keyword>
<dbReference type="Gene3D" id="1.10.10.10">
    <property type="entry name" value="Winged helix-like DNA-binding domain superfamily/Winged helix DNA-binding domain"/>
    <property type="match status" value="1"/>
</dbReference>
<feature type="domain" description="NB-ARC" evidence="2">
    <location>
        <begin position="175"/>
        <end position="285"/>
    </location>
</feature>
<dbReference type="GO" id="GO:0006355">
    <property type="term" value="P:regulation of DNA-templated transcription"/>
    <property type="evidence" value="ECO:0007669"/>
    <property type="project" value="InterPro"/>
</dbReference>
<protein>
    <recommendedName>
        <fullName evidence="2">NB-ARC domain-containing protein</fullName>
    </recommendedName>
</protein>
<dbReference type="InterPro" id="IPR002182">
    <property type="entry name" value="NB-ARC"/>
</dbReference>
<reference evidence="3 4" key="1">
    <citation type="submission" date="2019-01" db="EMBL/GenBank/DDBJ databases">
        <authorList>
            <person name="Chen W.-M."/>
        </authorList>
    </citation>
    <scope>NUCLEOTIDE SEQUENCE [LARGE SCALE GENOMIC DNA]</scope>
    <source>
        <strain evidence="3 4">ICH-3</strain>
    </source>
</reference>
<dbReference type="InterPro" id="IPR016032">
    <property type="entry name" value="Sig_transdc_resp-reg_C-effctor"/>
</dbReference>
<evidence type="ECO:0000313" key="3">
    <source>
        <dbReference type="EMBL" id="RVT52543.1"/>
    </source>
</evidence>
<dbReference type="GO" id="GO:0003677">
    <property type="term" value="F:DNA binding"/>
    <property type="evidence" value="ECO:0007669"/>
    <property type="project" value="InterPro"/>
</dbReference>
<dbReference type="PRINTS" id="PR00364">
    <property type="entry name" value="DISEASERSIST"/>
</dbReference>
<sequence length="643" mass="68607">MEPALPASPAMAPPWHLRLLDTVSLADPQGRPVPLPGRMAPLLLARLALAPRRAWPRETLVALLWPNADPAVGRNRLRQLLSALGSALVPFGGPPLIQADRDSVGLRPGALYCDADDPRARGELLPGHQAEWVNDERRARERDEPAPAPAALPHPPTRWLGDPALLVRLQAAVQTRRIVTLSGAGGSGKTRAALEVAHALQGHFDRIAWVALADCRTAAAMQERWLIALGLGGHGDAVGTLSTALAGRRVLLVLDNLEQIAVDAGSPLAQLVSRTPGLHLLLTSRCALEIDGEAVFPWAGLGEPAPRLPLDTLARHPAMALLIDRAQAVRPGFRLEPSNADALVALLQRLGGLPLAIELAASRLRATEPATLLALLQDRVQAAALLQRGGERSGHDSRPASLQETMRWSWNLLSPPARAVLDAVSSFDGAFDAEAAAALHGAPVALALDELVRHSLLQYTPGPLPYTMHPLMRDDLRHAIAPETSRRYSTRLRAWTLAWAHALPPSPPLGPLRRQLPLLAHAIASAETEGTPQEAVALFMALQRGLSDISLPRSTREVLSRCIATLADADNRAVARAALARAARRGRRTGRAACGPGRARDAGRWCRTRSRAGARGLSALAAAPRCRHRPLARRGPGAGTGRG</sequence>
<dbReference type="SUPFAM" id="SSF52540">
    <property type="entry name" value="P-loop containing nucleoside triphosphate hydrolases"/>
    <property type="match status" value="1"/>
</dbReference>
<dbReference type="PANTHER" id="PTHR47691">
    <property type="entry name" value="REGULATOR-RELATED"/>
    <property type="match status" value="1"/>
</dbReference>
<dbReference type="InterPro" id="IPR036388">
    <property type="entry name" value="WH-like_DNA-bd_sf"/>
</dbReference>
<comment type="caution">
    <text evidence="3">The sequence shown here is derived from an EMBL/GenBank/DDBJ whole genome shotgun (WGS) entry which is preliminary data.</text>
</comment>
<name>A0A437JY03_9BURK</name>
<evidence type="ECO:0000256" key="1">
    <source>
        <dbReference type="SAM" id="MobiDB-lite"/>
    </source>
</evidence>
<organism evidence="3 4">
    <name type="scientific">Rubrivivax albus</name>
    <dbReference type="NCBI Taxonomy" id="2499835"/>
    <lineage>
        <taxon>Bacteria</taxon>
        <taxon>Pseudomonadati</taxon>
        <taxon>Pseudomonadota</taxon>
        <taxon>Betaproteobacteria</taxon>
        <taxon>Burkholderiales</taxon>
        <taxon>Sphaerotilaceae</taxon>
        <taxon>Rubrivivax</taxon>
    </lineage>
</organism>
<evidence type="ECO:0000313" key="4">
    <source>
        <dbReference type="Proteomes" id="UP000288178"/>
    </source>
</evidence>
<accession>A0A437JY03</accession>